<dbReference type="EMBL" id="OZ035835">
    <property type="protein sequence ID" value="CAL1576960.1"/>
    <property type="molecule type" value="Genomic_DNA"/>
</dbReference>
<evidence type="ECO:0000313" key="1">
    <source>
        <dbReference type="EMBL" id="CAL1576960.1"/>
    </source>
</evidence>
<accession>A0AAV2JMJ0</accession>
<dbReference type="AlphaFoldDB" id="A0AAV2JMJ0"/>
<reference evidence="1 2" key="1">
    <citation type="submission" date="2024-04" db="EMBL/GenBank/DDBJ databases">
        <authorList>
            <person name="Waldvogel A.-M."/>
            <person name="Schoenle A."/>
        </authorList>
    </citation>
    <scope>NUCLEOTIDE SEQUENCE [LARGE SCALE GENOMIC DNA]</scope>
</reference>
<evidence type="ECO:0000313" key="2">
    <source>
        <dbReference type="Proteomes" id="UP001497482"/>
    </source>
</evidence>
<sequence>MDELQLMVRSLPQPPGSRDALTRLRTSRPELDLHLCKQTMVRVVWMCVIALGLDVVAGSRDCPDVVVESCQCDVERSKELSRQPPQRVKVVCAEAELMDTLHPSFLPNRTVLL</sequence>
<gene>
    <name evidence="1" type="ORF">KC01_LOCUS8352</name>
</gene>
<keyword evidence="2" id="KW-1185">Reference proteome</keyword>
<proteinExistence type="predicted"/>
<organism evidence="1 2">
    <name type="scientific">Knipowitschia caucasica</name>
    <name type="common">Caucasian dwarf goby</name>
    <name type="synonym">Pomatoschistus caucasicus</name>
    <dbReference type="NCBI Taxonomy" id="637954"/>
    <lineage>
        <taxon>Eukaryota</taxon>
        <taxon>Metazoa</taxon>
        <taxon>Chordata</taxon>
        <taxon>Craniata</taxon>
        <taxon>Vertebrata</taxon>
        <taxon>Euteleostomi</taxon>
        <taxon>Actinopterygii</taxon>
        <taxon>Neopterygii</taxon>
        <taxon>Teleostei</taxon>
        <taxon>Neoteleostei</taxon>
        <taxon>Acanthomorphata</taxon>
        <taxon>Gobiaria</taxon>
        <taxon>Gobiiformes</taxon>
        <taxon>Gobioidei</taxon>
        <taxon>Gobiidae</taxon>
        <taxon>Gobiinae</taxon>
        <taxon>Knipowitschia</taxon>
    </lineage>
</organism>
<dbReference type="Proteomes" id="UP001497482">
    <property type="component" value="Chromosome 13"/>
</dbReference>
<protein>
    <submittedName>
        <fullName evidence="1">Uncharacterized protein</fullName>
    </submittedName>
</protein>
<name>A0AAV2JMJ0_KNICA</name>